<proteinExistence type="predicted"/>
<organism evidence="1 2">
    <name type="scientific">Artomyces pyxidatus</name>
    <dbReference type="NCBI Taxonomy" id="48021"/>
    <lineage>
        <taxon>Eukaryota</taxon>
        <taxon>Fungi</taxon>
        <taxon>Dikarya</taxon>
        <taxon>Basidiomycota</taxon>
        <taxon>Agaricomycotina</taxon>
        <taxon>Agaricomycetes</taxon>
        <taxon>Russulales</taxon>
        <taxon>Auriscalpiaceae</taxon>
        <taxon>Artomyces</taxon>
    </lineage>
</organism>
<sequence length="604" mass="66680">MSSLLSPYPSPANLRSLVVKNPPDTVPPTHELEALHLELKELRQRSLERAKKAGEDLRTIEESMRRLKEKEKGKAKAIEKVKKERGFTPLPAEPEEPRVTSLSQPPLPPRFPSLPLASTSSRSSLDPRKSMPDESKKKKKKRKREDESDDEPDQKTPKPSPLPLHTQSQSAPYIPKAAKPTGSFANLPTKFPSGPDFTLPPATPLLPPRPPIPSLPTPGPSKPTEVMEDFSKAKQPSQVPVTTFYTSIEPYLRPIKEEDIGFLEYTGDEVEPYIVPRLGQHYTEQWEDEDISMYGAVLPSTQNARSSSSYGRPAAVAPYPKWDPATLNEADILTEERGHGPITERLVSALLPDESSVVWKGVKAAEEAMEGRHGVGVGNAAGRQVIVEDLERRIKDSLRFHKLLESAPDLSDPVDDPIATALRQAQRELRTVVATNKARKARLASIARDRLGYQEYIELRESIDKNIMALYTKLQKKDGPKAAKKKKKGSMGGLGTEMNGGSPPLGTWPASLGLGPDDSNLLRVPDQLKQLVATRRQWVDAVGAVFDEKEQEQPGRIWGFPQRSVYEGIEEEVAALLARMDDASLMEAGASSKGKGRADEMEIG</sequence>
<accession>A0ACB8T0N8</accession>
<protein>
    <submittedName>
        <fullName evidence="1">Uncharacterized protein</fullName>
    </submittedName>
</protein>
<comment type="caution">
    <text evidence="1">The sequence shown here is derived from an EMBL/GenBank/DDBJ whole genome shotgun (WGS) entry which is preliminary data.</text>
</comment>
<reference evidence="1" key="1">
    <citation type="submission" date="2021-03" db="EMBL/GenBank/DDBJ databases">
        <authorList>
            <consortium name="DOE Joint Genome Institute"/>
            <person name="Ahrendt S."/>
            <person name="Looney B.P."/>
            <person name="Miyauchi S."/>
            <person name="Morin E."/>
            <person name="Drula E."/>
            <person name="Courty P.E."/>
            <person name="Chicoki N."/>
            <person name="Fauchery L."/>
            <person name="Kohler A."/>
            <person name="Kuo A."/>
            <person name="Labutti K."/>
            <person name="Pangilinan J."/>
            <person name="Lipzen A."/>
            <person name="Riley R."/>
            <person name="Andreopoulos W."/>
            <person name="He G."/>
            <person name="Johnson J."/>
            <person name="Barry K.W."/>
            <person name="Grigoriev I.V."/>
            <person name="Nagy L."/>
            <person name="Hibbett D."/>
            <person name="Henrissat B."/>
            <person name="Matheny P.B."/>
            <person name="Labbe J."/>
            <person name="Martin F."/>
        </authorList>
    </citation>
    <scope>NUCLEOTIDE SEQUENCE</scope>
    <source>
        <strain evidence="1">HHB10654</strain>
    </source>
</reference>
<dbReference type="EMBL" id="MU277209">
    <property type="protein sequence ID" value="KAI0062017.1"/>
    <property type="molecule type" value="Genomic_DNA"/>
</dbReference>
<gene>
    <name evidence="1" type="ORF">BV25DRAFT_685672</name>
</gene>
<name>A0ACB8T0N8_9AGAM</name>
<evidence type="ECO:0000313" key="2">
    <source>
        <dbReference type="Proteomes" id="UP000814140"/>
    </source>
</evidence>
<keyword evidence="2" id="KW-1185">Reference proteome</keyword>
<dbReference type="Proteomes" id="UP000814140">
    <property type="component" value="Unassembled WGS sequence"/>
</dbReference>
<evidence type="ECO:0000313" key="1">
    <source>
        <dbReference type="EMBL" id="KAI0062017.1"/>
    </source>
</evidence>
<reference evidence="1" key="2">
    <citation type="journal article" date="2022" name="New Phytol.">
        <title>Evolutionary transition to the ectomycorrhizal habit in the genomes of a hyperdiverse lineage of mushroom-forming fungi.</title>
        <authorList>
            <person name="Looney B."/>
            <person name="Miyauchi S."/>
            <person name="Morin E."/>
            <person name="Drula E."/>
            <person name="Courty P.E."/>
            <person name="Kohler A."/>
            <person name="Kuo A."/>
            <person name="LaButti K."/>
            <person name="Pangilinan J."/>
            <person name="Lipzen A."/>
            <person name="Riley R."/>
            <person name="Andreopoulos W."/>
            <person name="He G."/>
            <person name="Johnson J."/>
            <person name="Nolan M."/>
            <person name="Tritt A."/>
            <person name="Barry K.W."/>
            <person name="Grigoriev I.V."/>
            <person name="Nagy L.G."/>
            <person name="Hibbett D."/>
            <person name="Henrissat B."/>
            <person name="Matheny P.B."/>
            <person name="Labbe J."/>
            <person name="Martin F.M."/>
        </authorList>
    </citation>
    <scope>NUCLEOTIDE SEQUENCE</scope>
    <source>
        <strain evidence="1">HHB10654</strain>
    </source>
</reference>